<proteinExistence type="predicted"/>
<keyword evidence="3" id="KW-1185">Reference proteome</keyword>
<name>A0ABR8T9B5_9ESCH</name>
<evidence type="ECO:0000313" key="3">
    <source>
        <dbReference type="Proteomes" id="UP000605603"/>
    </source>
</evidence>
<dbReference type="InterPro" id="IPR016410">
    <property type="entry name" value="Phage_imm"/>
</dbReference>
<sequence length="80" mass="9246">MELFAWIIALYIWLMANPLISIILYVMPLVIALIRGHKSCTMVVILNILFGWIFLMWIILLLWAAFGDKKPKEIQSSEAP</sequence>
<gene>
    <name evidence="2" type="ORF">H9644_04745</name>
</gene>
<organism evidence="2 3">
    <name type="scientific">Escherichia whittamii</name>
    <dbReference type="NCBI Taxonomy" id="2762229"/>
    <lineage>
        <taxon>Bacteria</taxon>
        <taxon>Pseudomonadati</taxon>
        <taxon>Pseudomonadota</taxon>
        <taxon>Gammaproteobacteria</taxon>
        <taxon>Enterobacterales</taxon>
        <taxon>Enterobacteriaceae</taxon>
        <taxon>Escherichia</taxon>
    </lineage>
</organism>
<feature type="transmembrane region" description="Helical" evidence="1">
    <location>
        <begin position="43"/>
        <end position="66"/>
    </location>
</feature>
<protein>
    <submittedName>
        <fullName evidence="2">Superinfection immunity protein</fullName>
    </submittedName>
</protein>
<keyword evidence="1" id="KW-1133">Transmembrane helix</keyword>
<evidence type="ECO:0000313" key="2">
    <source>
        <dbReference type="EMBL" id="MBD7972347.1"/>
    </source>
</evidence>
<evidence type="ECO:0000256" key="1">
    <source>
        <dbReference type="SAM" id="Phobius"/>
    </source>
</evidence>
<feature type="transmembrane region" description="Helical" evidence="1">
    <location>
        <begin position="6"/>
        <end position="31"/>
    </location>
</feature>
<accession>A0ABR8T9B5</accession>
<dbReference type="EMBL" id="JACSQI010000002">
    <property type="protein sequence ID" value="MBD7972347.1"/>
    <property type="molecule type" value="Genomic_DNA"/>
</dbReference>
<dbReference type="Proteomes" id="UP000605603">
    <property type="component" value="Unassembled WGS sequence"/>
</dbReference>
<comment type="caution">
    <text evidence="2">The sequence shown here is derived from an EMBL/GenBank/DDBJ whole genome shotgun (WGS) entry which is preliminary data.</text>
</comment>
<keyword evidence="1" id="KW-0812">Transmembrane</keyword>
<dbReference type="Pfam" id="PF14373">
    <property type="entry name" value="Imm_superinfect"/>
    <property type="match status" value="1"/>
</dbReference>
<reference evidence="2 3" key="1">
    <citation type="submission" date="2020-08" db="EMBL/GenBank/DDBJ databases">
        <title>A Genomic Blueprint of the Chicken Gut Microbiome.</title>
        <authorList>
            <person name="Gilroy R."/>
            <person name="Ravi A."/>
            <person name="Getino M."/>
            <person name="Pursley I."/>
            <person name="Horton D.L."/>
            <person name="Alikhan N.-F."/>
            <person name="Baker D."/>
            <person name="Gharbi K."/>
            <person name="Hall N."/>
            <person name="Watson M."/>
            <person name="Adriaenssens E.M."/>
            <person name="Foster-Nyarko E."/>
            <person name="Jarju S."/>
            <person name="Secka A."/>
            <person name="Antonio M."/>
            <person name="Oren A."/>
            <person name="Chaudhuri R."/>
            <person name="La Ragione R.M."/>
            <person name="Hildebrand F."/>
            <person name="Pallen M.J."/>
        </authorList>
    </citation>
    <scope>NUCLEOTIDE SEQUENCE [LARGE SCALE GENOMIC DNA]</scope>
    <source>
        <strain evidence="2 3">Sa2BVA5</strain>
    </source>
</reference>
<keyword evidence="1" id="KW-0472">Membrane</keyword>